<dbReference type="Proteomes" id="UP000886469">
    <property type="component" value="Unassembled WGS sequence"/>
</dbReference>
<comment type="caution">
    <text evidence="1">The sequence shown here is derived from an EMBL/GenBank/DDBJ whole genome shotgun (WGS) entry which is preliminary data.</text>
</comment>
<evidence type="ECO:0008006" key="3">
    <source>
        <dbReference type="Google" id="ProtNLM"/>
    </source>
</evidence>
<gene>
    <name evidence="1" type="ORF">E4Q08_21625</name>
</gene>
<sequence length="293" mass="31766">MTVRIGQIELNGVQNVHTEESRTLVEQHVPRQDGSIFQDLGRDPLTVFVDGLLFGAAALSGLERLRAARSAAEPLPFAADVLIGSELTEVLIEDLQVRQVAGYPDRYRYTLRLREYRRLPGPAERLQRRIDADVAADAESWAGSSLAAASVLLDPASLPTALLHQPQLLEHLSGADLGKSILLQAERLTGSDFGGVLQAVGKFDLAKAQDLVEVLRDADGLSGLLQKCVDEGVDFLSELTGIDLKQVAPLLGALRDGFEFLKTLKEVAESAGKLFQHLADFDPLKPLRSLSEG</sequence>
<evidence type="ECO:0000313" key="1">
    <source>
        <dbReference type="EMBL" id="NMQ07651.1"/>
    </source>
</evidence>
<organism evidence="1 2">
    <name type="scientific">Candidatus Accumulibacter contiguus</name>
    <dbReference type="NCBI Taxonomy" id="2954381"/>
    <lineage>
        <taxon>Bacteria</taxon>
        <taxon>Pseudomonadati</taxon>
        <taxon>Pseudomonadota</taxon>
        <taxon>Betaproteobacteria</taxon>
        <taxon>Candidatus Accumulibacter</taxon>
    </lineage>
</organism>
<protein>
    <recommendedName>
        <fullName evidence="3">DNA circulation N-terminal domain-containing protein</fullName>
    </recommendedName>
</protein>
<evidence type="ECO:0000313" key="2">
    <source>
        <dbReference type="Proteomes" id="UP000886469"/>
    </source>
</evidence>
<accession>A0ABX1TFG0</accession>
<proteinExistence type="predicted"/>
<reference evidence="1" key="1">
    <citation type="submission" date="2019-03" db="EMBL/GenBank/DDBJ databases">
        <title>Metabolic reconstructions from genomes of highly enriched 'Candidatus Accumulibacter' and 'Candidatus Competibacter' bioreactor populations.</title>
        <authorList>
            <person name="Annavajhala M.K."/>
            <person name="Welles L."/>
            <person name="Abbas B."/>
            <person name="Sorokin D."/>
            <person name="Park H."/>
            <person name="Van Loosdrecht M."/>
            <person name="Chandran K."/>
        </authorList>
    </citation>
    <scope>NUCLEOTIDE SEQUENCE</scope>
    <source>
        <strain evidence="1">SBR_L</strain>
    </source>
</reference>
<keyword evidence="2" id="KW-1185">Reference proteome</keyword>
<name>A0ABX1TFG0_9PROT</name>
<dbReference type="EMBL" id="SPMX01000087">
    <property type="protein sequence ID" value="NMQ07651.1"/>
    <property type="molecule type" value="Genomic_DNA"/>
</dbReference>
<dbReference type="RefSeq" id="WP_169071907.1">
    <property type="nucleotide sequence ID" value="NZ_JAZKUC010000001.1"/>
</dbReference>